<reference evidence="2 3" key="1">
    <citation type="submission" date="2017-09" db="EMBL/GenBank/DDBJ databases">
        <title>Large-scale bioinformatics analysis of Bacillus genomes uncovers conserved roles of natural products in bacterial physiology.</title>
        <authorList>
            <consortium name="Agbiome Team Llc"/>
            <person name="Bleich R.M."/>
            <person name="Grubbs K.J."/>
            <person name="Santa Maria K.C."/>
            <person name="Allen S.E."/>
            <person name="Farag S."/>
            <person name="Shank E.A."/>
            <person name="Bowers A."/>
        </authorList>
    </citation>
    <scope>NUCLEOTIDE SEQUENCE [LARGE SCALE GENOMIC DNA]</scope>
    <source>
        <strain evidence="2 3">AFS081271</strain>
    </source>
</reference>
<sequence length="105" mass="12531">MLLLPLTYVYPSFSLLIKYSIYTHSFFVPHFPLIAICRITYAQPLNKWYNLFESLLLHFLIREKALTRKLASYQPQAIGTFCHLKRHSKECLFFYIQQGLTHFKV</sequence>
<dbReference type="Proteomes" id="UP000222851">
    <property type="component" value="Unassembled WGS sequence"/>
</dbReference>
<feature type="transmembrane region" description="Helical" evidence="1">
    <location>
        <begin position="20"/>
        <end position="41"/>
    </location>
</feature>
<evidence type="ECO:0000313" key="2">
    <source>
        <dbReference type="EMBL" id="PFL72472.1"/>
    </source>
</evidence>
<dbReference type="EMBL" id="NUXH01000025">
    <property type="protein sequence ID" value="PFL72472.1"/>
    <property type="molecule type" value="Genomic_DNA"/>
</dbReference>
<organism evidence="2 3">
    <name type="scientific">Bacillus anthracis</name>
    <name type="common">anthrax bacterium</name>
    <dbReference type="NCBI Taxonomy" id="1392"/>
    <lineage>
        <taxon>Bacteria</taxon>
        <taxon>Bacillati</taxon>
        <taxon>Bacillota</taxon>
        <taxon>Bacilli</taxon>
        <taxon>Bacillales</taxon>
        <taxon>Bacillaceae</taxon>
        <taxon>Bacillus</taxon>
        <taxon>Bacillus cereus group</taxon>
    </lineage>
</organism>
<evidence type="ECO:0000313" key="3">
    <source>
        <dbReference type="Proteomes" id="UP000222851"/>
    </source>
</evidence>
<keyword evidence="1" id="KW-0472">Membrane</keyword>
<keyword evidence="1" id="KW-0812">Transmembrane</keyword>
<comment type="caution">
    <text evidence="2">The sequence shown here is derived from an EMBL/GenBank/DDBJ whole genome shotgun (WGS) entry which is preliminary data.</text>
</comment>
<dbReference type="AlphaFoldDB" id="A0A2B0XYK2"/>
<evidence type="ECO:0000256" key="1">
    <source>
        <dbReference type="SAM" id="Phobius"/>
    </source>
</evidence>
<proteinExistence type="predicted"/>
<gene>
    <name evidence="2" type="ORF">COJ30_06700</name>
</gene>
<name>A0A2B0XYK2_BACAN</name>
<keyword evidence="1" id="KW-1133">Transmembrane helix</keyword>
<protein>
    <submittedName>
        <fullName evidence="2">Uncharacterized protein</fullName>
    </submittedName>
</protein>
<accession>A0A2B0XYK2</accession>